<keyword evidence="1" id="KW-0378">Hydrolase</keyword>
<dbReference type="Gene3D" id="3.40.50.1820">
    <property type="entry name" value="alpha/beta hydrolase"/>
    <property type="match status" value="1"/>
</dbReference>
<dbReference type="HOGENOM" id="CLU_056801_0_0_1"/>
<dbReference type="Pfam" id="PF07859">
    <property type="entry name" value="Abhydrolase_3"/>
    <property type="match status" value="1"/>
</dbReference>
<dbReference type="InterPro" id="IPR050300">
    <property type="entry name" value="GDXG_lipolytic_enzyme"/>
</dbReference>
<dbReference type="VEuPathDB" id="FungiDB:A1Q1_02275"/>
<dbReference type="PANTHER" id="PTHR48081:SF8">
    <property type="entry name" value="ALPHA_BETA HYDROLASE FOLD-3 DOMAIN-CONTAINING PROTEIN-RELATED"/>
    <property type="match status" value="1"/>
</dbReference>
<dbReference type="OrthoDB" id="2152029at2759"/>
<dbReference type="GeneID" id="25985789"/>
<evidence type="ECO:0000313" key="4">
    <source>
        <dbReference type="Proteomes" id="UP000002748"/>
    </source>
</evidence>
<evidence type="ECO:0000256" key="1">
    <source>
        <dbReference type="ARBA" id="ARBA00022801"/>
    </source>
</evidence>
<organism evidence="3 4">
    <name type="scientific">Trichosporon asahii var. asahii (strain ATCC 90039 / CBS 2479 / JCM 2466 / KCTC 7840 / NBRC 103889/ NCYC 2677 / UAMH 7654)</name>
    <name type="common">Yeast</name>
    <dbReference type="NCBI Taxonomy" id="1186058"/>
    <lineage>
        <taxon>Eukaryota</taxon>
        <taxon>Fungi</taxon>
        <taxon>Dikarya</taxon>
        <taxon>Basidiomycota</taxon>
        <taxon>Agaricomycotina</taxon>
        <taxon>Tremellomycetes</taxon>
        <taxon>Trichosporonales</taxon>
        <taxon>Trichosporonaceae</taxon>
        <taxon>Trichosporon</taxon>
    </lineage>
</organism>
<protein>
    <recommendedName>
        <fullName evidence="2">Alpha/beta hydrolase fold-3 domain-containing protein</fullName>
    </recommendedName>
</protein>
<proteinExistence type="predicted"/>
<dbReference type="KEGG" id="tasa:A1Q1_02275"/>
<evidence type="ECO:0000313" key="3">
    <source>
        <dbReference type="EMBL" id="EJT48730.1"/>
    </source>
</evidence>
<dbReference type="PANTHER" id="PTHR48081">
    <property type="entry name" value="AB HYDROLASE SUPERFAMILY PROTEIN C4A8.06C"/>
    <property type="match status" value="1"/>
</dbReference>
<gene>
    <name evidence="3" type="ORF">A1Q1_02275</name>
</gene>
<dbReference type="AlphaFoldDB" id="J4UCJ9"/>
<dbReference type="RefSeq" id="XP_014180695.1">
    <property type="nucleotide sequence ID" value="XM_014325220.1"/>
</dbReference>
<reference evidence="3 4" key="1">
    <citation type="journal article" date="2012" name="Eukaryot. Cell">
        <title>Draft genome sequence of CBS 2479, the standard type strain of Trichosporon asahii.</title>
        <authorList>
            <person name="Yang R.Y."/>
            <person name="Li H.T."/>
            <person name="Zhu H."/>
            <person name="Zhou G.P."/>
            <person name="Wang M."/>
            <person name="Wang L."/>
        </authorList>
    </citation>
    <scope>NUCLEOTIDE SEQUENCE [LARGE SCALE GENOMIC DNA]</scope>
    <source>
        <strain evidence="4">ATCC 90039 / CBS 2479 / JCM 2466 / KCTC 7840 / NCYC 2677 / UAMH 7654</strain>
    </source>
</reference>
<name>J4UCJ9_TRIAS</name>
<evidence type="ECO:0000259" key="2">
    <source>
        <dbReference type="Pfam" id="PF07859"/>
    </source>
</evidence>
<dbReference type="GO" id="GO:0016787">
    <property type="term" value="F:hydrolase activity"/>
    <property type="evidence" value="ECO:0007669"/>
    <property type="project" value="UniProtKB-KW"/>
</dbReference>
<dbReference type="Proteomes" id="UP000002748">
    <property type="component" value="Unassembled WGS sequence"/>
</dbReference>
<feature type="domain" description="Alpha/beta hydrolase fold-3" evidence="2">
    <location>
        <begin position="156"/>
        <end position="373"/>
    </location>
</feature>
<dbReference type="EMBL" id="ALBS01000193">
    <property type="protein sequence ID" value="EJT48730.1"/>
    <property type="molecule type" value="Genomic_DNA"/>
</dbReference>
<dbReference type="InterPro" id="IPR013094">
    <property type="entry name" value="AB_hydrolase_3"/>
</dbReference>
<dbReference type="InterPro" id="IPR029058">
    <property type="entry name" value="AB_hydrolase_fold"/>
</dbReference>
<dbReference type="SUPFAM" id="SSF53474">
    <property type="entry name" value="alpha/beta-Hydrolases"/>
    <property type="match status" value="1"/>
</dbReference>
<accession>J4UCJ9</accession>
<comment type="caution">
    <text evidence="3">The sequence shown here is derived from an EMBL/GenBank/DDBJ whole genome shotgun (WGS) entry which is preliminary data.</text>
</comment>
<sequence>MAPKINAVPRKTKNGQPRLMQALWGLIALLAALPALPVFSLQYILRLNDPTVHGYKQFVVPRLLKLFSNIMPMPTPETRAMQARTARCVVPKRDLFDHVKMRRFTIPPAPADWLTELATLPPNGEIQPVEQYGFVFTPKSDSRQGDEKAKKGEKIVLYFHGGGEENDADLRSGYSTGHPTWTALPGKISRDTGLRVWGGQYRKCLDVHSAWPAPLVDALAHWVHLTTVLGLEPSSIVLMGDSAGGHLCLSLTQQLLALGKALPGGLALSSPWSDLTFSQPSWKWKDDYLGLPRLERSIDSLSRFFRKEDLTQPIFSPAFAPEGHWKQLADIPVFIALGTKEALHDEVQLLVKGMRRDGVNVALFEDKDQLHCAPLVAGVMAPEDSYMHFAEGVKGVTDQVEGHSS</sequence>